<protein>
    <recommendedName>
        <fullName evidence="2">ThuA-like domain-containing protein</fullName>
    </recommendedName>
</protein>
<keyword evidence="1" id="KW-0812">Transmembrane</keyword>
<accession>R7ZYS8</accession>
<dbReference type="RefSeq" id="WP_010852413.1">
    <property type="nucleotide sequence ID" value="NZ_AQHR01000010.1"/>
</dbReference>
<evidence type="ECO:0000259" key="2">
    <source>
        <dbReference type="Pfam" id="PF06283"/>
    </source>
</evidence>
<dbReference type="Proteomes" id="UP000013909">
    <property type="component" value="Unassembled WGS sequence"/>
</dbReference>
<proteinExistence type="predicted"/>
<dbReference type="InterPro" id="IPR029062">
    <property type="entry name" value="Class_I_gatase-like"/>
</dbReference>
<evidence type="ECO:0000256" key="1">
    <source>
        <dbReference type="SAM" id="Phobius"/>
    </source>
</evidence>
<sequence length="572" mass="65494">MPRLAAFPHAYIPALCNDSLTCLLRFSLFFGVLVFFSCPASLFAQSKPIRVLVWDEQQPEQREVYPDFLGNHLAQHLRQNPALRVTSANINQPEQGLSKELLDEADVLIWWGHVRHQEIAVETAQAIVDRVKEGRLSLIALHSAHWSLPFHIAMEERAIQDVVNMLPFGERDKVVPEFIQWRSNVMPSRRESPRFDTRLEKLPNGHWHVLLERPTSVFPACCTPKQPSTVRVLLPEHPIAQDLPATFTIPETEMYDEPFHVPEPDEVILRETWTGGEHFRSGIIWRLGRGQVFYFRPGHETYRVFTEPEPLRILENASLYLGSQVQAEAEIKTMKGLPKRMLVFSKTSWYRHPAIPMINDHLVHLGGVYGFEVDVTEDAEDFTDAKLATYDVVLFISTTDIGKSLNAAQQEAFIRWYRSGKGLVAMHAAGVHHDTWDWYSQLFGTDFDSDSEYVPARVMVDPAVKSHWLVQGLPETFTIDGDWLNFKRSVRDLPGVTILLTLDETTYDPVRPQFKKSGGKPMGEDHPMAWIREFEGGRFAYTMIGHDLRPLETPFGEQHLIRMIRWAAGATE</sequence>
<dbReference type="EMBL" id="AQHR01000010">
    <property type="protein sequence ID" value="EON79256.1"/>
    <property type="molecule type" value="Genomic_DNA"/>
</dbReference>
<dbReference type="InterPro" id="IPR029010">
    <property type="entry name" value="ThuA-like"/>
</dbReference>
<comment type="caution">
    <text evidence="3">The sequence shown here is derived from an EMBL/GenBank/DDBJ whole genome shotgun (WGS) entry which is preliminary data.</text>
</comment>
<dbReference type="SUPFAM" id="SSF52317">
    <property type="entry name" value="Class I glutamine amidotransferase-like"/>
    <property type="match status" value="2"/>
</dbReference>
<keyword evidence="1" id="KW-0472">Membrane</keyword>
<keyword evidence="4" id="KW-1185">Reference proteome</keyword>
<dbReference type="STRING" id="1232681.ADIS_0261"/>
<dbReference type="PANTHER" id="PTHR40469:SF2">
    <property type="entry name" value="GALACTOSE-BINDING DOMAIN-LIKE SUPERFAMILY PROTEIN"/>
    <property type="match status" value="1"/>
</dbReference>
<dbReference type="Pfam" id="PF06283">
    <property type="entry name" value="ThuA"/>
    <property type="match status" value="2"/>
</dbReference>
<dbReference type="AlphaFoldDB" id="R7ZYS8"/>
<reference evidence="3 4" key="1">
    <citation type="submission" date="2013-02" db="EMBL/GenBank/DDBJ databases">
        <title>A novel strain isolated from Lonar lake, Maharashtra, India.</title>
        <authorList>
            <person name="Singh A."/>
        </authorList>
    </citation>
    <scope>NUCLEOTIDE SEQUENCE [LARGE SCALE GENOMIC DNA]</scope>
    <source>
        <strain evidence="3 4">AK24</strain>
    </source>
</reference>
<evidence type="ECO:0000313" key="4">
    <source>
        <dbReference type="Proteomes" id="UP000013909"/>
    </source>
</evidence>
<evidence type="ECO:0000313" key="3">
    <source>
        <dbReference type="EMBL" id="EON79256.1"/>
    </source>
</evidence>
<keyword evidence="1" id="KW-1133">Transmembrane helix</keyword>
<organism evidence="3 4">
    <name type="scientific">Lunatimonas lonarensis</name>
    <dbReference type="NCBI Taxonomy" id="1232681"/>
    <lineage>
        <taxon>Bacteria</taxon>
        <taxon>Pseudomonadati</taxon>
        <taxon>Bacteroidota</taxon>
        <taxon>Cytophagia</taxon>
        <taxon>Cytophagales</taxon>
        <taxon>Cyclobacteriaceae</taxon>
    </lineage>
</organism>
<feature type="domain" description="ThuA-like" evidence="2">
    <location>
        <begin position="340"/>
        <end position="567"/>
    </location>
</feature>
<dbReference type="PANTHER" id="PTHR40469">
    <property type="entry name" value="SECRETED GLYCOSYL HYDROLASE"/>
    <property type="match status" value="1"/>
</dbReference>
<feature type="transmembrane region" description="Helical" evidence="1">
    <location>
        <begin position="26"/>
        <end position="44"/>
    </location>
</feature>
<feature type="domain" description="ThuA-like" evidence="2">
    <location>
        <begin position="50"/>
        <end position="320"/>
    </location>
</feature>
<gene>
    <name evidence="3" type="ORF">ADIS_0261</name>
</gene>
<name>R7ZYS8_9BACT</name>
<dbReference type="Gene3D" id="3.40.50.880">
    <property type="match status" value="2"/>
</dbReference>
<dbReference type="OrthoDB" id="9816308at2"/>